<dbReference type="OrthoDB" id="10430696at2759"/>
<reference evidence="2 3" key="1">
    <citation type="journal article" date="2010" name="Nature">
        <title>The Ectocarpus genome and the independent evolution of multicellularity in brown algae.</title>
        <authorList>
            <person name="Cock J.M."/>
            <person name="Sterck L."/>
            <person name="Rouze P."/>
            <person name="Scornet D."/>
            <person name="Allen A.E."/>
            <person name="Amoutzias G."/>
            <person name="Anthouard V."/>
            <person name="Artiguenave F."/>
            <person name="Aury J.M."/>
            <person name="Badger J.H."/>
            <person name="Beszteri B."/>
            <person name="Billiau K."/>
            <person name="Bonnet E."/>
            <person name="Bothwell J.H."/>
            <person name="Bowler C."/>
            <person name="Boyen C."/>
            <person name="Brownlee C."/>
            <person name="Carrano C.J."/>
            <person name="Charrier B."/>
            <person name="Cho G.Y."/>
            <person name="Coelho S.M."/>
            <person name="Collen J."/>
            <person name="Corre E."/>
            <person name="Da Silva C."/>
            <person name="Delage L."/>
            <person name="Delaroque N."/>
            <person name="Dittami S.M."/>
            <person name="Doulbeau S."/>
            <person name="Elias M."/>
            <person name="Farnham G."/>
            <person name="Gachon C.M."/>
            <person name="Gschloessl B."/>
            <person name="Heesch S."/>
            <person name="Jabbari K."/>
            <person name="Jubin C."/>
            <person name="Kawai H."/>
            <person name="Kimura K."/>
            <person name="Kloareg B."/>
            <person name="Kupper F.C."/>
            <person name="Lang D."/>
            <person name="Le Bail A."/>
            <person name="Leblanc C."/>
            <person name="Lerouge P."/>
            <person name="Lohr M."/>
            <person name="Lopez P.J."/>
            <person name="Martens C."/>
            <person name="Maumus F."/>
            <person name="Michel G."/>
            <person name="Miranda-Saavedra D."/>
            <person name="Morales J."/>
            <person name="Moreau H."/>
            <person name="Motomura T."/>
            <person name="Nagasato C."/>
            <person name="Napoli C.A."/>
            <person name="Nelson D.R."/>
            <person name="Nyvall-Collen P."/>
            <person name="Peters A.F."/>
            <person name="Pommier C."/>
            <person name="Potin P."/>
            <person name="Poulain J."/>
            <person name="Quesneville H."/>
            <person name="Read B."/>
            <person name="Rensing S.A."/>
            <person name="Ritter A."/>
            <person name="Rousvoal S."/>
            <person name="Samanta M."/>
            <person name="Samson G."/>
            <person name="Schroeder D.C."/>
            <person name="Segurens B."/>
            <person name="Strittmatter M."/>
            <person name="Tonon T."/>
            <person name="Tregear J.W."/>
            <person name="Valentin K."/>
            <person name="von Dassow P."/>
            <person name="Yamagishi T."/>
            <person name="Van de Peer Y."/>
            <person name="Wincker P."/>
        </authorList>
    </citation>
    <scope>NUCLEOTIDE SEQUENCE [LARGE SCALE GENOMIC DNA]</scope>
    <source>
        <strain evidence="3">Ec32 / CCAP1310/4</strain>
    </source>
</reference>
<evidence type="ECO:0000313" key="2">
    <source>
        <dbReference type="EMBL" id="CBJ33163.1"/>
    </source>
</evidence>
<dbReference type="InParanoid" id="D7G153"/>
<gene>
    <name evidence="2" type="ORF">Esi_0435_0011</name>
</gene>
<feature type="transmembrane region" description="Helical" evidence="1">
    <location>
        <begin position="56"/>
        <end position="78"/>
    </location>
</feature>
<feature type="transmembrane region" description="Helical" evidence="1">
    <location>
        <begin position="239"/>
        <end position="263"/>
    </location>
</feature>
<dbReference type="EMBL" id="FN648636">
    <property type="protein sequence ID" value="CBJ33163.1"/>
    <property type="molecule type" value="Genomic_DNA"/>
</dbReference>
<keyword evidence="1" id="KW-0812">Transmembrane</keyword>
<feature type="transmembrane region" description="Helical" evidence="1">
    <location>
        <begin position="20"/>
        <end position="44"/>
    </location>
</feature>
<dbReference type="EMBL" id="FN649731">
    <property type="protein sequence ID" value="CBJ33163.1"/>
    <property type="molecule type" value="Genomic_DNA"/>
</dbReference>
<sequence length="275" mass="29505">MRFASRALAETAVVVRVADNIGAIGFAAVVDFIVALLLIHIVLFRRWPPYKAVHPGLIVYTGLATMLTTVWVSIRYGMWGDVVSCTAGCLARVSLGALFSCGVVRVYRYHNVLVSHSGVMLPVTVQVATFLLPFLIGPVMVLARGGDATPTFDTTAGECLETWPLPGISEWVAAGILAATALALAFRLRVVRSQAPHEFLSAVATSASLALGVVSLPLVESIVTDTADETAMHHRRTAMLVITALVGMVVMAVPVLHPLWLLVFKDEEFNSGWVV</sequence>
<proteinExistence type="predicted"/>
<keyword evidence="1" id="KW-0472">Membrane</keyword>
<evidence type="ECO:0000256" key="1">
    <source>
        <dbReference type="SAM" id="Phobius"/>
    </source>
</evidence>
<organism evidence="2 3">
    <name type="scientific">Ectocarpus siliculosus</name>
    <name type="common">Brown alga</name>
    <name type="synonym">Conferva siliculosa</name>
    <dbReference type="NCBI Taxonomy" id="2880"/>
    <lineage>
        <taxon>Eukaryota</taxon>
        <taxon>Sar</taxon>
        <taxon>Stramenopiles</taxon>
        <taxon>Ochrophyta</taxon>
        <taxon>PX clade</taxon>
        <taxon>Phaeophyceae</taxon>
        <taxon>Ectocarpales</taxon>
        <taxon>Ectocarpaceae</taxon>
        <taxon>Ectocarpus</taxon>
    </lineage>
</organism>
<name>D7G153_ECTSI</name>
<dbReference type="Proteomes" id="UP000002630">
    <property type="component" value="Linkage Group LG06"/>
</dbReference>
<feature type="transmembrane region" description="Helical" evidence="1">
    <location>
        <begin position="119"/>
        <end position="143"/>
    </location>
</feature>
<accession>D7G153</accession>
<protein>
    <submittedName>
        <fullName evidence="2">Uncharacterized protein</fullName>
    </submittedName>
</protein>
<feature type="transmembrane region" description="Helical" evidence="1">
    <location>
        <begin position="90"/>
        <end position="107"/>
    </location>
</feature>
<keyword evidence="3" id="KW-1185">Reference proteome</keyword>
<dbReference type="AlphaFoldDB" id="D7G153"/>
<feature type="transmembrane region" description="Helical" evidence="1">
    <location>
        <begin position="198"/>
        <end position="219"/>
    </location>
</feature>
<feature type="transmembrane region" description="Helical" evidence="1">
    <location>
        <begin position="163"/>
        <end position="186"/>
    </location>
</feature>
<evidence type="ECO:0000313" key="3">
    <source>
        <dbReference type="Proteomes" id="UP000002630"/>
    </source>
</evidence>
<keyword evidence="1" id="KW-1133">Transmembrane helix</keyword>